<evidence type="ECO:0008006" key="4">
    <source>
        <dbReference type="Google" id="ProtNLM"/>
    </source>
</evidence>
<dbReference type="AlphaFoldDB" id="A0A813FWB5"/>
<reference evidence="2" key="1">
    <citation type="submission" date="2021-02" db="EMBL/GenBank/DDBJ databases">
        <authorList>
            <person name="Dougan E. K."/>
            <person name="Rhodes N."/>
            <person name="Thang M."/>
            <person name="Chan C."/>
        </authorList>
    </citation>
    <scope>NUCLEOTIDE SEQUENCE</scope>
</reference>
<keyword evidence="1" id="KW-0732">Signal</keyword>
<gene>
    <name evidence="2" type="ORF">PGLA1383_LOCUS32647</name>
</gene>
<sequence length="162" mass="17655">MPADVKTGIRICVALLLLFILVSAMVSGNPTEISEALVLFVIWSVARRALNGNQELQDKGAQNCIMARTAFSLAVPWSRPSTAYAKARTGHAGSSHKLCSFDVFLRCPCLTFNPTEGTYSSPNSIRHAAFMRNSNVMSGLQNLWPMPRISALNQSVSIFGHL</sequence>
<proteinExistence type="predicted"/>
<dbReference type="Proteomes" id="UP000654075">
    <property type="component" value="Unassembled WGS sequence"/>
</dbReference>
<organism evidence="2 3">
    <name type="scientific">Polarella glacialis</name>
    <name type="common">Dinoflagellate</name>
    <dbReference type="NCBI Taxonomy" id="89957"/>
    <lineage>
        <taxon>Eukaryota</taxon>
        <taxon>Sar</taxon>
        <taxon>Alveolata</taxon>
        <taxon>Dinophyceae</taxon>
        <taxon>Suessiales</taxon>
        <taxon>Suessiaceae</taxon>
        <taxon>Polarella</taxon>
    </lineage>
</organism>
<feature type="chain" id="PRO_5032344615" description="Secreted protein" evidence="1">
    <location>
        <begin position="25"/>
        <end position="162"/>
    </location>
</feature>
<evidence type="ECO:0000313" key="3">
    <source>
        <dbReference type="Proteomes" id="UP000654075"/>
    </source>
</evidence>
<keyword evidence="3" id="KW-1185">Reference proteome</keyword>
<name>A0A813FWB5_POLGL</name>
<comment type="caution">
    <text evidence="2">The sequence shown here is derived from an EMBL/GenBank/DDBJ whole genome shotgun (WGS) entry which is preliminary data.</text>
</comment>
<evidence type="ECO:0000256" key="1">
    <source>
        <dbReference type="SAM" id="SignalP"/>
    </source>
</evidence>
<protein>
    <recommendedName>
        <fullName evidence="4">Secreted protein</fullName>
    </recommendedName>
</protein>
<accession>A0A813FWB5</accession>
<evidence type="ECO:0000313" key="2">
    <source>
        <dbReference type="EMBL" id="CAE8614928.1"/>
    </source>
</evidence>
<dbReference type="EMBL" id="CAJNNV010025531">
    <property type="protein sequence ID" value="CAE8614928.1"/>
    <property type="molecule type" value="Genomic_DNA"/>
</dbReference>
<feature type="signal peptide" evidence="1">
    <location>
        <begin position="1"/>
        <end position="24"/>
    </location>
</feature>